<dbReference type="GO" id="GO:0006260">
    <property type="term" value="P:DNA replication"/>
    <property type="evidence" value="ECO:0007669"/>
    <property type="project" value="InterPro"/>
</dbReference>
<dbReference type="Pfam" id="PF21854">
    <property type="entry name" value="Treslin_N"/>
    <property type="match status" value="1"/>
</dbReference>
<dbReference type="Proteomes" id="UP001333110">
    <property type="component" value="Unassembled WGS sequence"/>
</dbReference>
<dbReference type="GO" id="GO:0030174">
    <property type="term" value="P:regulation of DNA-templated DNA replication initiation"/>
    <property type="evidence" value="ECO:0007669"/>
    <property type="project" value="TreeGrafter"/>
</dbReference>
<evidence type="ECO:0000313" key="5">
    <source>
        <dbReference type="EMBL" id="KAK4821499.1"/>
    </source>
</evidence>
<proteinExistence type="predicted"/>
<dbReference type="GO" id="GO:0010212">
    <property type="term" value="P:response to ionizing radiation"/>
    <property type="evidence" value="ECO:0007669"/>
    <property type="project" value="InterPro"/>
</dbReference>
<dbReference type="InterPro" id="IPR026153">
    <property type="entry name" value="Treslin"/>
</dbReference>
<dbReference type="GO" id="GO:0003682">
    <property type="term" value="F:chromatin binding"/>
    <property type="evidence" value="ECO:0007669"/>
    <property type="project" value="TreeGrafter"/>
</dbReference>
<evidence type="ECO:0000259" key="4">
    <source>
        <dbReference type="Pfam" id="PF21855"/>
    </source>
</evidence>
<feature type="compositionally biased region" description="Basic and acidic residues" evidence="1">
    <location>
        <begin position="1410"/>
        <end position="1419"/>
    </location>
</feature>
<comment type="caution">
    <text evidence="5">The sequence shown here is derived from an EMBL/GenBank/DDBJ whole genome shotgun (WGS) entry which is preliminary data.</text>
</comment>
<accession>A0AAN7NBA3</accession>
<sequence length="1963" mass="216669">MACSHSVVFLLDTASPGRRARLQRGALRLLNHLGCRFGLPRLRWAFRFFDSLGGRGGASRGGGFRPPGPRAWARFEEELAERFGARGPAAVLPGPAPRAALTHNGLKETLLDFQWDRPEIASPTKPLRRSRRTGLAAGEPPESQAPPEGFVNAVFLFSPCPHSRRELWQFVSGSDAPSSPREPPTAQELAEKLLPKSVQELIADQKITLFWVDTAEWSQLIESPDHVGYWTMFELIHQMGGTILPAETLVQCLSHHRADLAHGFLGDSGSPVRQTVPWTMLLPLDATLNCLFSKPSVFQAVFPQQEGTLFLSVPGGKEQESCAVILEPLAMSQRQLHCPVSIFLKGSLTNWSLMQAGHFLTESWILRSSRAKQAECNSSLFHQLLRSLVTEELHMVAEVSLSKTWCPCTAVLSPLSESTAVLTILGTEKTAEVHRRNLEGAVVEHSFQDHALHLPDVVNSVLSKINTSVEDSLASMGEETPVPEWVQRELCHTGSWHPSVLEAWYPASNACGASSDLMESFRLLQVPCANTKDDADQSEVELSESLSELYQRKFSETSAVAGPGNNKKRRGVPRTPVRQKMKTMSRSLQMLNVARLNVKAQKFQPDGVPPTVNEKVPQKLPTKRLDEKVEVKEKTCKILIDFKTEEELQSHLIASYQKAVAEGVLSSVCAQNMIMAIKRFLKVQDAKEKEVACVERVRSHLLKTSKMLRQQHGSQKETKVRECQLQVFLRLELCLQCPSLQSNADKMEQLLEEMTDMLRILCLTEDPGYLTKFLEEILELYMNSIPKTLGDIYYGLGTQIPPKLASVLPSDFFSDDSVTLDSKSPGFPPSLSSALTPSTVCLRTESDQLEELRTRSAKKRRNNVLARHRSITEAPQNLRQIEIPKIAKNPIRKENSRSYLASEKSQQMPLLQKEAVQEVTKVRRNLFNEEILSPSKRSTKKMPRSQSVSAVEGLRYKCTDEGTKDHRKLLTKRVAETPLHKQVSRRLLHKQIKGRSSDPGCDTGVVEESPEKAMNEAGLRRSPRIKQLSLNRTCSGVFYSTTQPNSQNSQRVYQGQEEESCPLQDVEGIKRHSESPTVQTPKRFFFGAVIDMCSSAVKHSPGRRRTRRDSLHLEELTACQTPRKTPRKFAQKPLNSASKLPRRSPRILHGTPHKLEKTPGKSPAAKQTAAKCLGKYFSHPVQRVKSPSALTESTRVHLLQVTSKDCSLAERLSPPCKEAGLQIPEHEGFAVLSTSLLPLTDSNPAASSPSAIQEKCFTELQTPRRSLRYLSKLASPVGTQRQILTKEMQVQSDPLSQATKSIPRKPEDPGSKLCTSPLSAEISQLAVRLEPPFSSPLHESSTNTVAICSPSHTQARESDWELNASKPSFQKSPGITGASLRSLLHTSKEAKREPNSGGETLMLACATPPKNKDNHRDSGDNSSVESLQLCQSQVTENTPVSEKNKQMDVVLQKSSPGEDSENLEKHLSPKPSAGGQVHAQNAETECEQLVKERNSSANTCESFLSGSQTVSDDLEPRALLREECTGLKAPSLKRHSRFALNTSPPMPKSAPAYSLRCTADRRQREAAARMGNPQLLAKFSTPKSRCKLPSASPPTYEVELEMQASGLPKLRIKKIGSCSSLEVQPEASASKSKGGESPFGDLAMTWCSKHPGKLAAACVSPSCFRSFHSTPGKGGGQTYICQSYTPTSCASNATSPSPLEAGVPQTPSPRQKGKTTPEAINDWPRRKRAAGSTAKTSCGQSEKKADEQKRMSTGREGEMKNSEHCSSKVTNTLGEFELEGIYRLQDQASPSDSEPRADEDSVMGTFGLKSRKRVITYLSPEKEENLDAKRSCTDRCNLDLTAFSTDKGNRSKSRTDCLLPEKPGACALITLEQHSCVGDDNVFLLSGSTPPVKSVLSASSLLALTQSPLLCQGQTPPSRRKCVQEEESDAFQITANQELSPFHIMASRKRPLSRTYSRKKLLS</sequence>
<feature type="region of interest" description="Disordered" evidence="1">
    <location>
        <begin position="122"/>
        <end position="148"/>
    </location>
</feature>
<protein>
    <recommendedName>
        <fullName evidence="7">Treslin</fullName>
    </recommendedName>
</protein>
<dbReference type="GO" id="GO:0007095">
    <property type="term" value="P:mitotic G2 DNA damage checkpoint signaling"/>
    <property type="evidence" value="ECO:0007669"/>
    <property type="project" value="TreeGrafter"/>
</dbReference>
<evidence type="ECO:0000259" key="2">
    <source>
        <dbReference type="Pfam" id="PF15292"/>
    </source>
</evidence>
<dbReference type="InterPro" id="IPR053920">
    <property type="entry name" value="Treslin_STD"/>
</dbReference>
<dbReference type="PANTHER" id="PTHR21556">
    <property type="entry name" value="TRESLIN"/>
    <property type="match status" value="1"/>
</dbReference>
<evidence type="ECO:0000256" key="1">
    <source>
        <dbReference type="SAM" id="MobiDB-lite"/>
    </source>
</evidence>
<feature type="domain" description="Treslin N-terminal" evidence="3">
    <location>
        <begin position="5"/>
        <end position="200"/>
    </location>
</feature>
<feature type="compositionally biased region" description="Polar residues" evidence="1">
    <location>
        <begin position="1420"/>
        <end position="1441"/>
    </location>
</feature>
<evidence type="ECO:0008006" key="7">
    <source>
        <dbReference type="Google" id="ProtNLM"/>
    </source>
</evidence>
<evidence type="ECO:0000313" key="6">
    <source>
        <dbReference type="Proteomes" id="UP001333110"/>
    </source>
</evidence>
<feature type="compositionally biased region" description="Polar residues" evidence="1">
    <location>
        <begin position="1290"/>
        <end position="1300"/>
    </location>
</feature>
<reference evidence="5 6" key="1">
    <citation type="journal article" date="2023" name="J. Hered.">
        <title>Chromosome-level genome of the wood stork (Mycteria americana) provides insight into avian chromosome evolution.</title>
        <authorList>
            <person name="Flamio R. Jr."/>
            <person name="Ramstad K.M."/>
        </authorList>
    </citation>
    <scope>NUCLEOTIDE SEQUENCE [LARGE SCALE GENOMIC DNA]</scope>
    <source>
        <strain evidence="5">JAX WOST 10</strain>
    </source>
</reference>
<dbReference type="InterPro" id="IPR032746">
    <property type="entry name" value="Treslin_M"/>
</dbReference>
<feature type="region of interest" description="Disordered" evidence="1">
    <location>
        <begin position="1290"/>
        <end position="1314"/>
    </location>
</feature>
<evidence type="ECO:0000259" key="3">
    <source>
        <dbReference type="Pfam" id="PF21854"/>
    </source>
</evidence>
<dbReference type="GO" id="GO:0005634">
    <property type="term" value="C:nucleus"/>
    <property type="evidence" value="ECO:0007669"/>
    <property type="project" value="InterPro"/>
</dbReference>
<feature type="region of interest" description="Disordered" evidence="1">
    <location>
        <begin position="1692"/>
        <end position="1766"/>
    </location>
</feature>
<keyword evidence="6" id="KW-1185">Reference proteome</keyword>
<name>A0AAN7NBA3_MYCAM</name>
<dbReference type="GO" id="GO:0033314">
    <property type="term" value="P:mitotic DNA replication checkpoint signaling"/>
    <property type="evidence" value="ECO:0007669"/>
    <property type="project" value="InterPro"/>
</dbReference>
<dbReference type="InterPro" id="IPR053919">
    <property type="entry name" value="Treslin_N"/>
</dbReference>
<dbReference type="EMBL" id="JAUNZN010000005">
    <property type="protein sequence ID" value="KAK4821499.1"/>
    <property type="molecule type" value="Genomic_DNA"/>
</dbReference>
<dbReference type="Pfam" id="PF15292">
    <property type="entry name" value="Treslin_M"/>
    <property type="match status" value="1"/>
</dbReference>
<feature type="region of interest" description="Disordered" evidence="1">
    <location>
        <begin position="1387"/>
        <end position="1481"/>
    </location>
</feature>
<feature type="compositionally biased region" description="Basic and acidic residues" evidence="1">
    <location>
        <begin position="1741"/>
        <end position="1766"/>
    </location>
</feature>
<organism evidence="5 6">
    <name type="scientific">Mycteria americana</name>
    <name type="common">Wood stork</name>
    <dbReference type="NCBI Taxonomy" id="33587"/>
    <lineage>
        <taxon>Eukaryota</taxon>
        <taxon>Metazoa</taxon>
        <taxon>Chordata</taxon>
        <taxon>Craniata</taxon>
        <taxon>Vertebrata</taxon>
        <taxon>Euteleostomi</taxon>
        <taxon>Archelosauria</taxon>
        <taxon>Archosauria</taxon>
        <taxon>Dinosauria</taxon>
        <taxon>Saurischia</taxon>
        <taxon>Theropoda</taxon>
        <taxon>Coelurosauria</taxon>
        <taxon>Aves</taxon>
        <taxon>Neognathae</taxon>
        <taxon>Neoaves</taxon>
        <taxon>Aequornithes</taxon>
        <taxon>Ciconiiformes</taxon>
        <taxon>Ciconiidae</taxon>
        <taxon>Mycteria</taxon>
    </lineage>
</organism>
<dbReference type="Pfam" id="PF21855">
    <property type="entry name" value="Treslin_STD"/>
    <property type="match status" value="1"/>
</dbReference>
<gene>
    <name evidence="5" type="ORF">QYF61_021007</name>
</gene>
<feature type="domain" description="Treslin STD" evidence="4">
    <location>
        <begin position="646"/>
        <end position="796"/>
    </location>
</feature>
<feature type="domain" description="Treslin M" evidence="2">
    <location>
        <begin position="282"/>
        <end position="425"/>
    </location>
</feature>
<feature type="region of interest" description="Disordered" evidence="1">
    <location>
        <begin position="993"/>
        <end position="1018"/>
    </location>
</feature>
<dbReference type="PANTHER" id="PTHR21556:SF2">
    <property type="entry name" value="TRESLIN"/>
    <property type="match status" value="1"/>
</dbReference>
<feature type="region of interest" description="Disordered" evidence="1">
    <location>
        <begin position="1119"/>
        <end position="1163"/>
    </location>
</feature>